<dbReference type="EMBL" id="CP054160">
    <property type="protein sequence ID" value="QKJ57558.1"/>
    <property type="molecule type" value="Genomic_DNA"/>
</dbReference>
<dbReference type="Proteomes" id="UP000503464">
    <property type="component" value="Chromosome"/>
</dbReference>
<dbReference type="SUPFAM" id="SSF49401">
    <property type="entry name" value="Bacterial adhesins"/>
    <property type="match status" value="1"/>
</dbReference>
<evidence type="ECO:0000313" key="2">
    <source>
        <dbReference type="Proteomes" id="UP000503464"/>
    </source>
</evidence>
<dbReference type="AlphaFoldDB" id="A0AAE7EFD0"/>
<gene>
    <name evidence="1" type="ORF">G9399_03050</name>
</gene>
<dbReference type="RefSeq" id="WP_173408633.1">
    <property type="nucleotide sequence ID" value="NZ_CAMKUK010000007.1"/>
</dbReference>
<name>A0AAE7EFD0_SERFO</name>
<accession>A0AAE7EFD0</accession>
<organism evidence="1 2">
    <name type="scientific">Serratia fonticola</name>
    <dbReference type="NCBI Taxonomy" id="47917"/>
    <lineage>
        <taxon>Bacteria</taxon>
        <taxon>Pseudomonadati</taxon>
        <taxon>Pseudomonadota</taxon>
        <taxon>Gammaproteobacteria</taxon>
        <taxon>Enterobacterales</taxon>
        <taxon>Yersiniaceae</taxon>
        <taxon>Serratia</taxon>
    </lineage>
</organism>
<dbReference type="InterPro" id="IPR008966">
    <property type="entry name" value="Adhesion_dom_sf"/>
</dbReference>
<evidence type="ECO:0000313" key="1">
    <source>
        <dbReference type="EMBL" id="QKJ57558.1"/>
    </source>
</evidence>
<protein>
    <submittedName>
        <fullName evidence="1">Adhesin</fullName>
    </submittedName>
</protein>
<sequence>MLSTEHSLYRGLNTVTDKINATGFTWLRVGLCLLSLGAIMPSQAVTIDIGSGNRTWFGPAINAAFTAPPFTRYLTDLNPTYPFIAISDSIHCYNNTQMTDINGIQALKIAQGVFVVPRATFTISYQLDNGTQETMSGSLGEPETKGIISGNGANFLAAQVTDSAWCLTPRSSPVSNFFKVDSERSASVTGNWIIITDGTQQDGIYTVPSMSFRSRVIAPSDNASSYFPSFQIKVSTRQCSININNSIDFGEVEHNSTIRSELGRVNDSLEVGCTQSSVDSSANINVTFQSNSGFYDGEASRLPLNEGGGYITGEIAGITDVDNGACNLTGGLKFNSTPIRLGSLSAGAGSKSFPNELTWRLCSGGNTLPVGNVSASATVDVIFN</sequence>
<reference evidence="2" key="1">
    <citation type="submission" date="2020-03" db="EMBL/GenBank/DDBJ databases">
        <title>Genome sequences of seven Enterobacteriaceae strains isolated from Canadian wastewater treatment facilities.</title>
        <authorList>
            <person name="Huang H."/>
            <person name="Chmara J.T."/>
            <person name="Duceppe M.-O."/>
        </authorList>
    </citation>
    <scope>NUCLEOTIDE SEQUENCE [LARGE SCALE GENOMIC DNA]</scope>
    <source>
        <strain evidence="2">Biosolid 3</strain>
    </source>
</reference>
<proteinExistence type="predicted"/>